<dbReference type="eggNOG" id="COG1385">
    <property type="taxonomic scope" value="Bacteria"/>
</dbReference>
<dbReference type="GO" id="GO:0070042">
    <property type="term" value="F:rRNA (uridine-N3-)-methyltransferase activity"/>
    <property type="evidence" value="ECO:0007669"/>
    <property type="project" value="TreeGrafter"/>
</dbReference>
<keyword evidence="9 12" id="KW-0949">S-adenosyl-L-methionine</keyword>
<evidence type="ECO:0000256" key="11">
    <source>
        <dbReference type="ARBA" id="ARBA00047944"/>
    </source>
</evidence>
<keyword evidence="16" id="KW-1185">Reference proteome</keyword>
<evidence type="ECO:0000259" key="13">
    <source>
        <dbReference type="Pfam" id="PF04452"/>
    </source>
</evidence>
<evidence type="ECO:0000256" key="3">
    <source>
        <dbReference type="ARBA" id="ARBA00012328"/>
    </source>
</evidence>
<dbReference type="SUPFAM" id="SSF75217">
    <property type="entry name" value="alpha/beta knot"/>
    <property type="match status" value="1"/>
</dbReference>
<accession>Q2RWX0</accession>
<dbReference type="Gene3D" id="3.40.1280.10">
    <property type="match status" value="1"/>
</dbReference>
<evidence type="ECO:0000256" key="2">
    <source>
        <dbReference type="ARBA" id="ARBA00005528"/>
    </source>
</evidence>
<evidence type="ECO:0000313" key="16">
    <source>
        <dbReference type="Proteomes" id="UP000001929"/>
    </source>
</evidence>
<dbReference type="STRING" id="269796.Rru_A0571"/>
<evidence type="ECO:0000259" key="14">
    <source>
        <dbReference type="Pfam" id="PF20260"/>
    </source>
</evidence>
<dbReference type="EnsemblBacteria" id="ABC21375">
    <property type="protein sequence ID" value="ABC21375"/>
    <property type="gene ID" value="Rru_A0571"/>
</dbReference>
<evidence type="ECO:0000313" key="15">
    <source>
        <dbReference type="EMBL" id="ABC21375.1"/>
    </source>
</evidence>
<dbReference type="CDD" id="cd18084">
    <property type="entry name" value="RsmE-like"/>
    <property type="match status" value="1"/>
</dbReference>
<dbReference type="InterPro" id="IPR029026">
    <property type="entry name" value="tRNA_m1G_MTases_N"/>
</dbReference>
<dbReference type="SUPFAM" id="SSF88697">
    <property type="entry name" value="PUA domain-like"/>
    <property type="match status" value="1"/>
</dbReference>
<dbReference type="AlphaFoldDB" id="Q2RWX0"/>
<dbReference type="InterPro" id="IPR006700">
    <property type="entry name" value="RsmE"/>
</dbReference>
<dbReference type="NCBIfam" id="NF008696">
    <property type="entry name" value="PRK11713.3-5"/>
    <property type="match status" value="1"/>
</dbReference>
<evidence type="ECO:0000256" key="12">
    <source>
        <dbReference type="PIRNR" id="PIRNR015601"/>
    </source>
</evidence>
<comment type="function">
    <text evidence="10 12">Specifically methylates the N3 position of the uracil ring of uridine 1498 (m3U1498) in 16S rRNA. Acts on the fully assembled 30S ribosomal subunit.</text>
</comment>
<dbReference type="GO" id="GO:0070475">
    <property type="term" value="P:rRNA base methylation"/>
    <property type="evidence" value="ECO:0007669"/>
    <property type="project" value="TreeGrafter"/>
</dbReference>
<dbReference type="PANTHER" id="PTHR30027">
    <property type="entry name" value="RIBOSOMAL RNA SMALL SUBUNIT METHYLTRANSFERASE E"/>
    <property type="match status" value="1"/>
</dbReference>
<comment type="catalytic activity">
    <reaction evidence="11 12">
        <text>uridine(1498) in 16S rRNA + S-adenosyl-L-methionine = N(3)-methyluridine(1498) in 16S rRNA + S-adenosyl-L-homocysteine + H(+)</text>
        <dbReference type="Rhea" id="RHEA:42920"/>
        <dbReference type="Rhea" id="RHEA-COMP:10283"/>
        <dbReference type="Rhea" id="RHEA-COMP:10284"/>
        <dbReference type="ChEBI" id="CHEBI:15378"/>
        <dbReference type="ChEBI" id="CHEBI:57856"/>
        <dbReference type="ChEBI" id="CHEBI:59789"/>
        <dbReference type="ChEBI" id="CHEBI:65315"/>
        <dbReference type="ChEBI" id="CHEBI:74502"/>
        <dbReference type="EC" id="2.1.1.193"/>
    </reaction>
</comment>
<dbReference type="RefSeq" id="WP_011388329.1">
    <property type="nucleotide sequence ID" value="NC_007643.1"/>
</dbReference>
<keyword evidence="5 12" id="KW-0963">Cytoplasm</keyword>
<proteinExistence type="inferred from homology"/>
<dbReference type="GO" id="GO:0005737">
    <property type="term" value="C:cytoplasm"/>
    <property type="evidence" value="ECO:0007669"/>
    <property type="project" value="UniProtKB-SubCell"/>
</dbReference>
<dbReference type="PhylomeDB" id="Q2RWX0"/>
<keyword evidence="8 12" id="KW-0808">Transferase</keyword>
<dbReference type="InterPro" id="IPR015947">
    <property type="entry name" value="PUA-like_sf"/>
</dbReference>
<evidence type="ECO:0000256" key="1">
    <source>
        <dbReference type="ARBA" id="ARBA00004496"/>
    </source>
</evidence>
<evidence type="ECO:0000256" key="8">
    <source>
        <dbReference type="ARBA" id="ARBA00022679"/>
    </source>
</evidence>
<evidence type="ECO:0000256" key="6">
    <source>
        <dbReference type="ARBA" id="ARBA00022552"/>
    </source>
</evidence>
<feature type="domain" description="Ribosomal RNA small subunit methyltransferase E methyltransferase" evidence="13">
    <location>
        <begin position="85"/>
        <end position="238"/>
    </location>
</feature>
<name>Q2RWX0_RHORT</name>
<comment type="subcellular location">
    <subcellularLocation>
        <location evidence="1 12">Cytoplasm</location>
    </subcellularLocation>
</comment>
<feature type="domain" description="Ribosomal RNA small subunit methyltransferase E PUA-like" evidence="14">
    <location>
        <begin position="24"/>
        <end position="63"/>
    </location>
</feature>
<dbReference type="KEGG" id="rru:Rru_A0571"/>
<comment type="similarity">
    <text evidence="2 12">Belongs to the RNA methyltransferase RsmE family.</text>
</comment>
<dbReference type="Pfam" id="PF04452">
    <property type="entry name" value="Methyltrans_RNA"/>
    <property type="match status" value="1"/>
</dbReference>
<keyword evidence="6 12" id="KW-0698">rRNA processing</keyword>
<dbReference type="Gene3D" id="2.40.240.20">
    <property type="entry name" value="Hypothetical PUA domain-like, domain 1"/>
    <property type="match status" value="1"/>
</dbReference>
<dbReference type="PATRIC" id="fig|269796.9.peg.625"/>
<dbReference type="PIRSF" id="PIRSF015601">
    <property type="entry name" value="MTase_slr0722"/>
    <property type="match status" value="1"/>
</dbReference>
<dbReference type="InterPro" id="IPR046887">
    <property type="entry name" value="RsmE_PUA-like"/>
</dbReference>
<dbReference type="PANTHER" id="PTHR30027:SF3">
    <property type="entry name" value="16S RRNA (URACIL(1498)-N(3))-METHYLTRANSFERASE"/>
    <property type="match status" value="1"/>
</dbReference>
<evidence type="ECO:0000256" key="7">
    <source>
        <dbReference type="ARBA" id="ARBA00022603"/>
    </source>
</evidence>
<sequence>MIAQPPRHRLYVDAPLAAGLDVRLDGAQAHYLRDVMRLGPGAAVALFNGRDGEWLATLDTLGKAGAQAVAQTLLRPQGDEDGPWLLFAPLKKEATDYLVEKAVELGCGALLPVMTRRTQSQKVRTDRLRAQVIGAAEQCERLTLPAVFEPRPLAKVLEDWPAERRLFVLAERRDALPAARAFAGARALKAALLVGPEGGLDDKDLDALLALPSSTPVGLGPRILRAETAAAAALAVWQAVAGDWETR</sequence>
<dbReference type="HOGENOM" id="CLU_067442_4_0_5"/>
<organism evidence="15 16">
    <name type="scientific">Rhodospirillum rubrum (strain ATCC 11170 / ATH 1.1.1 / DSM 467 / LMG 4362 / NCIMB 8255 / S1)</name>
    <dbReference type="NCBI Taxonomy" id="269796"/>
    <lineage>
        <taxon>Bacteria</taxon>
        <taxon>Pseudomonadati</taxon>
        <taxon>Pseudomonadota</taxon>
        <taxon>Alphaproteobacteria</taxon>
        <taxon>Rhodospirillales</taxon>
        <taxon>Rhodospirillaceae</taxon>
        <taxon>Rhodospirillum</taxon>
    </lineage>
</organism>
<dbReference type="InterPro" id="IPR029028">
    <property type="entry name" value="Alpha/beta_knot_MTases"/>
</dbReference>
<dbReference type="EC" id="2.1.1.193" evidence="3 12"/>
<evidence type="ECO:0000256" key="5">
    <source>
        <dbReference type="ARBA" id="ARBA00022490"/>
    </source>
</evidence>
<gene>
    <name evidence="15" type="ordered locus">Rru_A0571</name>
</gene>
<evidence type="ECO:0000256" key="9">
    <source>
        <dbReference type="ARBA" id="ARBA00022691"/>
    </source>
</evidence>
<dbReference type="InterPro" id="IPR046886">
    <property type="entry name" value="RsmE_MTase_dom"/>
</dbReference>
<protein>
    <recommendedName>
        <fullName evidence="4 12">Ribosomal RNA small subunit methyltransferase E</fullName>
        <ecNumber evidence="3 12">2.1.1.193</ecNumber>
    </recommendedName>
</protein>
<evidence type="ECO:0000256" key="10">
    <source>
        <dbReference type="ARBA" id="ARBA00025699"/>
    </source>
</evidence>
<dbReference type="Pfam" id="PF20260">
    <property type="entry name" value="PUA_4"/>
    <property type="match status" value="1"/>
</dbReference>
<dbReference type="EMBL" id="CP000230">
    <property type="protein sequence ID" value="ABC21375.1"/>
    <property type="molecule type" value="Genomic_DNA"/>
</dbReference>
<dbReference type="NCBIfam" id="TIGR00046">
    <property type="entry name" value="RsmE family RNA methyltransferase"/>
    <property type="match status" value="1"/>
</dbReference>
<dbReference type="Proteomes" id="UP000001929">
    <property type="component" value="Chromosome"/>
</dbReference>
<reference evidence="15 16" key="1">
    <citation type="journal article" date="2011" name="Stand. Genomic Sci.">
        <title>Complete genome sequence of Rhodospirillum rubrum type strain (S1).</title>
        <authorList>
            <person name="Munk A.C."/>
            <person name="Copeland A."/>
            <person name="Lucas S."/>
            <person name="Lapidus A."/>
            <person name="Del Rio T.G."/>
            <person name="Barry K."/>
            <person name="Detter J.C."/>
            <person name="Hammon N."/>
            <person name="Israni S."/>
            <person name="Pitluck S."/>
            <person name="Brettin T."/>
            <person name="Bruce D."/>
            <person name="Han C."/>
            <person name="Tapia R."/>
            <person name="Gilna P."/>
            <person name="Schmutz J."/>
            <person name="Larimer F."/>
            <person name="Land M."/>
            <person name="Kyrpides N.C."/>
            <person name="Mavromatis K."/>
            <person name="Richardson P."/>
            <person name="Rohde M."/>
            <person name="Goker M."/>
            <person name="Klenk H.P."/>
            <person name="Zhang Y."/>
            <person name="Roberts G.P."/>
            <person name="Reslewic S."/>
            <person name="Schwartz D.C."/>
        </authorList>
    </citation>
    <scope>NUCLEOTIDE SEQUENCE [LARGE SCALE GENOMIC DNA]</scope>
    <source>
        <strain evidence="16">ATCC 11170 / ATH 1.1.1 / DSM 467 / LMG 4362 / NCIMB 8255 / S1</strain>
    </source>
</reference>
<keyword evidence="7 12" id="KW-0489">Methyltransferase</keyword>
<evidence type="ECO:0000256" key="4">
    <source>
        <dbReference type="ARBA" id="ARBA00013673"/>
    </source>
</evidence>